<comment type="subcellular location">
    <subcellularLocation>
        <location evidence="1">Membrane</location>
        <topology evidence="1">Multi-pass membrane protein</topology>
    </subcellularLocation>
</comment>
<feature type="transmembrane region" description="Helical" evidence="7">
    <location>
        <begin position="102"/>
        <end position="122"/>
    </location>
</feature>
<feature type="transmembrane region" description="Helical" evidence="7">
    <location>
        <begin position="500"/>
        <end position="520"/>
    </location>
</feature>
<keyword evidence="5" id="KW-0175">Coiled coil</keyword>
<dbReference type="GO" id="GO:0032259">
    <property type="term" value="P:methylation"/>
    <property type="evidence" value="ECO:0007669"/>
    <property type="project" value="InterPro"/>
</dbReference>
<dbReference type="InterPro" id="IPR002052">
    <property type="entry name" value="DNA_methylase_N6_adenine_CS"/>
</dbReference>
<organism evidence="8">
    <name type="scientific">Cladocopium goreaui</name>
    <dbReference type="NCBI Taxonomy" id="2562237"/>
    <lineage>
        <taxon>Eukaryota</taxon>
        <taxon>Sar</taxon>
        <taxon>Alveolata</taxon>
        <taxon>Dinophyceae</taxon>
        <taxon>Suessiales</taxon>
        <taxon>Symbiodiniaceae</taxon>
        <taxon>Cladocopium</taxon>
    </lineage>
</organism>
<feature type="non-terminal residue" evidence="8">
    <location>
        <position position="1312"/>
    </location>
</feature>
<dbReference type="OrthoDB" id="408493at2759"/>
<dbReference type="EMBL" id="CAMXCT020002324">
    <property type="protein sequence ID" value="CAL1150705.1"/>
    <property type="molecule type" value="Genomic_DNA"/>
</dbReference>
<gene>
    <name evidence="8" type="ORF">C1SCF055_LOCUS23720</name>
</gene>
<dbReference type="Pfam" id="PF04142">
    <property type="entry name" value="Nuc_sug_transp"/>
    <property type="match status" value="1"/>
</dbReference>
<evidence type="ECO:0000256" key="1">
    <source>
        <dbReference type="ARBA" id="ARBA00004141"/>
    </source>
</evidence>
<comment type="caution">
    <text evidence="8">The sequence shown here is derived from an EMBL/GenBank/DDBJ whole genome shotgun (WGS) entry which is preliminary data.</text>
</comment>
<evidence type="ECO:0000313" key="11">
    <source>
        <dbReference type="Proteomes" id="UP001152797"/>
    </source>
</evidence>
<dbReference type="PANTHER" id="PTHR39444">
    <property type="entry name" value="SITE-SPECIFIC DNA-METHYLTRANSFERASE (ADENINE-SPECIFIC)"/>
    <property type="match status" value="1"/>
</dbReference>
<dbReference type="GO" id="GO:0015165">
    <property type="term" value="F:pyrimidine nucleotide-sugar transmembrane transporter activity"/>
    <property type="evidence" value="ECO:0007669"/>
    <property type="project" value="InterPro"/>
</dbReference>
<dbReference type="GO" id="GO:0008168">
    <property type="term" value="F:methyltransferase activity"/>
    <property type="evidence" value="ECO:0007669"/>
    <property type="project" value="InterPro"/>
</dbReference>
<dbReference type="PROSITE" id="PS00092">
    <property type="entry name" value="N6_MTASE"/>
    <property type="match status" value="1"/>
</dbReference>
<dbReference type="InterPro" id="IPR007271">
    <property type="entry name" value="Nuc_sug_transpt"/>
</dbReference>
<evidence type="ECO:0000256" key="3">
    <source>
        <dbReference type="ARBA" id="ARBA00022989"/>
    </source>
</evidence>
<evidence type="ECO:0000313" key="10">
    <source>
        <dbReference type="EMBL" id="CAL4784642.1"/>
    </source>
</evidence>
<sequence>MSPAADSLVSNEPVLPLFAGQGRSQTLPSDRAHSKTRKEPVQNTTALAEERTSQSTEERFQITWCCDCGHWMALMLFGFFLLVDSSKYMADVRAMGHSPVTAQSIVLLQDLLLVVLCLLATLRHLGIRGVVDTFFSLEFLRCLPTAVLFSLSNASLAHAIGLGIGAATAVSLGTLYMPMSAFVSRWMFRRAYGWLELHALALLTFSSLTFCELRSRAVGLSGGIRGASFVVLYAALACAACLLAEHILKQRHVSHRQRELYWVQKARFDFWGLLTSAMVLLYLGAPPSPSTFKDWSYLQVTDVVIRVVQSLMACLVVKHWSTVAKAVTQCCSMLVVFFLGDVVLLGRSQGNVCLYMLALTVALSVFLYQLGRRQTMKQLEAAAARQELQAQEAQEAQEEVEDVVFVSLQRTQSDPTGTRGHGSPGARSFLYRPSEAERMPPDFQVCCPAEFAPSSQQQLPSLIPQLPAVDGLELLDQNWLEELRTRNSQFVVWMSSKKGVLVQLACVVIFVVFDSARTIVNDQYISGTPIVSQSITFAQFGASIVVGLVVSVAAEGMTGFKDALSWKEILRCFPVATCFSLSQTFTIMAYSSGVSGMENTVIGNVYMPLSALLSRWIFRRSYSFLEWIALTVLMLSASAFVLLQNSASGSPSESIFNTGISYVLLSVVMSCLASMLSEKIMKAGNSHFYIQKVNLDVGSFFTSILMLFVCGITSKRDQDAFWKKRVVEDGRMEAGIFVAWNLQMIIVLVVTLLQNWLAGFVAKRLSTVIRSSAQQLSLLIVYFVGDLLLNKKGFDWPVGTTALVIALSVQVFVFAGQATKDKTDKTDTKPIGSGQAAAACLGKSDVFPFRYYCQGGVKTRLLRLGFERVHNENQDFYKVCEAGQVPPFDVLLTNPPFSADEHFSFALDFAIKSGKPWLMILPVHVIFRNLFVNPTQDLPWRPFVVAPQKKYNFKTPAPLPPPPTENRAKDSVYSVFGWNHDESVISRDLDQRQEAVQHIEEDLLLAIYAAKCYKLQDACEPTPELLELCHQVSQPECRDDTWDAMMYHRIGQSWKTRRAELIWLDDKVAQVHRTAELLDCEPLHLPLLAHAADDPVGLEKMKQTLLECARENQPVVIKPRHGANSCFIFFWPSPEETKQEELFQSIEAALVGEDRSWEKECWQLSQVPRGAVLQPMYSIAVDRQTGPRSRAAPMELKVQVLFGRLVGATLNTHPQPLWVAWNGVIQMWDSQDLVARGQVRCKSLDRCYGRSLPPQLLVGLQEALASSWFFIRDASERLCQAAGLDELRVDWLLGDAKWGPRIGELTYMGAGS</sequence>
<dbReference type="EMBL" id="CAMXCT030002324">
    <property type="protein sequence ID" value="CAL4784642.1"/>
    <property type="molecule type" value="Genomic_DNA"/>
</dbReference>
<feature type="transmembrane region" description="Helical" evidence="7">
    <location>
        <begin position="569"/>
        <end position="589"/>
    </location>
</feature>
<feature type="transmembrane region" description="Helical" evidence="7">
    <location>
        <begin position="157"/>
        <end position="179"/>
    </location>
</feature>
<evidence type="ECO:0000313" key="8">
    <source>
        <dbReference type="EMBL" id="CAI3997330.1"/>
    </source>
</evidence>
<feature type="transmembrane region" description="Helical" evidence="7">
    <location>
        <begin position="352"/>
        <end position="370"/>
    </location>
</feature>
<reference evidence="9" key="2">
    <citation type="submission" date="2024-04" db="EMBL/GenBank/DDBJ databases">
        <authorList>
            <person name="Chen Y."/>
            <person name="Shah S."/>
            <person name="Dougan E. K."/>
            <person name="Thang M."/>
            <person name="Chan C."/>
        </authorList>
    </citation>
    <scope>NUCLEOTIDE SEQUENCE [LARGE SCALE GENOMIC DNA]</scope>
</reference>
<feature type="compositionally biased region" description="Basic and acidic residues" evidence="6">
    <location>
        <begin position="30"/>
        <end position="40"/>
    </location>
</feature>
<keyword evidence="2 7" id="KW-0812">Transmembrane</keyword>
<dbReference type="GO" id="GO:0000139">
    <property type="term" value="C:Golgi membrane"/>
    <property type="evidence" value="ECO:0007669"/>
    <property type="project" value="InterPro"/>
</dbReference>
<proteinExistence type="predicted"/>
<feature type="transmembrane region" description="Helical" evidence="7">
    <location>
        <begin position="62"/>
        <end position="82"/>
    </location>
</feature>
<keyword evidence="4 7" id="KW-0472">Membrane</keyword>
<evidence type="ECO:0000313" key="9">
    <source>
        <dbReference type="EMBL" id="CAL1150705.1"/>
    </source>
</evidence>
<evidence type="ECO:0000256" key="6">
    <source>
        <dbReference type="SAM" id="MobiDB-lite"/>
    </source>
</evidence>
<dbReference type="PANTHER" id="PTHR39444:SF3">
    <property type="entry name" value="SITE-SPECIFIC DNA-METHYLTRANSFERASE (ADENINE-SPECIFIC)"/>
    <property type="match status" value="1"/>
</dbReference>
<feature type="coiled-coil region" evidence="5">
    <location>
        <begin position="376"/>
        <end position="403"/>
    </location>
</feature>
<accession>A0A9P1CTS0</accession>
<keyword evidence="3 7" id="KW-1133">Transmembrane helix</keyword>
<evidence type="ECO:0000256" key="2">
    <source>
        <dbReference type="ARBA" id="ARBA00022692"/>
    </source>
</evidence>
<name>A0A9P1CTS0_9DINO</name>
<evidence type="ECO:0000256" key="5">
    <source>
        <dbReference type="SAM" id="Coils"/>
    </source>
</evidence>
<evidence type="ECO:0000256" key="4">
    <source>
        <dbReference type="ARBA" id="ARBA00023136"/>
    </source>
</evidence>
<feature type="transmembrane region" description="Helical" evidence="7">
    <location>
        <begin position="540"/>
        <end position="557"/>
    </location>
</feature>
<feature type="transmembrane region" description="Helical" evidence="7">
    <location>
        <begin position="734"/>
        <end position="753"/>
    </location>
</feature>
<dbReference type="Proteomes" id="UP001152797">
    <property type="component" value="Unassembled WGS sequence"/>
</dbReference>
<reference evidence="8" key="1">
    <citation type="submission" date="2022-10" db="EMBL/GenBank/DDBJ databases">
        <authorList>
            <person name="Chen Y."/>
            <person name="Dougan E. K."/>
            <person name="Chan C."/>
            <person name="Rhodes N."/>
            <person name="Thang M."/>
        </authorList>
    </citation>
    <scope>NUCLEOTIDE SEQUENCE</scope>
</reference>
<dbReference type="EMBL" id="CAMXCT010002324">
    <property type="protein sequence ID" value="CAI3997330.1"/>
    <property type="molecule type" value="Genomic_DNA"/>
</dbReference>
<feature type="transmembrane region" description="Helical" evidence="7">
    <location>
        <begin position="697"/>
        <end position="714"/>
    </location>
</feature>
<protein>
    <submittedName>
        <fullName evidence="10">EamA domain-containing protein</fullName>
    </submittedName>
</protein>
<feature type="region of interest" description="Disordered" evidence="6">
    <location>
        <begin position="19"/>
        <end position="52"/>
    </location>
</feature>
<dbReference type="GO" id="GO:0003676">
    <property type="term" value="F:nucleic acid binding"/>
    <property type="evidence" value="ECO:0007669"/>
    <property type="project" value="InterPro"/>
</dbReference>
<feature type="transmembrane region" description="Helical" evidence="7">
    <location>
        <begin position="191"/>
        <end position="210"/>
    </location>
</feature>
<feature type="transmembrane region" description="Helical" evidence="7">
    <location>
        <begin position="230"/>
        <end position="248"/>
    </location>
</feature>
<evidence type="ECO:0000256" key="7">
    <source>
        <dbReference type="SAM" id="Phobius"/>
    </source>
</evidence>
<keyword evidence="11" id="KW-1185">Reference proteome</keyword>
<feature type="transmembrane region" description="Helical" evidence="7">
    <location>
        <begin position="625"/>
        <end position="643"/>
    </location>
</feature>
<feature type="transmembrane region" description="Helical" evidence="7">
    <location>
        <begin position="268"/>
        <end position="285"/>
    </location>
</feature>
<feature type="transmembrane region" description="Helical" evidence="7">
    <location>
        <begin position="655"/>
        <end position="676"/>
    </location>
</feature>